<protein>
    <recommendedName>
        <fullName evidence="5">3'-5' exonuclease domain-containing protein</fullName>
    </recommendedName>
</protein>
<dbReference type="SUPFAM" id="SSF53098">
    <property type="entry name" value="Ribonuclease H-like"/>
    <property type="match status" value="1"/>
</dbReference>
<accession>A0AAP0N8U6</accession>
<name>A0AAP0N8U6_LIQFO</name>
<proteinExistence type="predicted"/>
<comment type="caution">
    <text evidence="3">The sequence shown here is derived from an EMBL/GenBank/DDBJ whole genome shotgun (WGS) entry which is preliminary data.</text>
</comment>
<dbReference type="PANTHER" id="PTHR13620">
    <property type="entry name" value="3-5 EXONUCLEASE"/>
    <property type="match status" value="1"/>
</dbReference>
<dbReference type="Proteomes" id="UP001415857">
    <property type="component" value="Unassembled WGS sequence"/>
</dbReference>
<dbReference type="EMBL" id="JBBPBK010000080">
    <property type="protein sequence ID" value="KAK9266704.1"/>
    <property type="molecule type" value="Genomic_DNA"/>
</dbReference>
<evidence type="ECO:0008006" key="5">
    <source>
        <dbReference type="Google" id="ProtNLM"/>
    </source>
</evidence>
<keyword evidence="2" id="KW-0378">Hydrolase</keyword>
<dbReference type="GO" id="GO:0005737">
    <property type="term" value="C:cytoplasm"/>
    <property type="evidence" value="ECO:0007669"/>
    <property type="project" value="TreeGrafter"/>
</dbReference>
<dbReference type="InterPro" id="IPR036397">
    <property type="entry name" value="RNaseH_sf"/>
</dbReference>
<evidence type="ECO:0000256" key="1">
    <source>
        <dbReference type="ARBA" id="ARBA00022722"/>
    </source>
</evidence>
<gene>
    <name evidence="3" type="ORF">L1049_007357</name>
</gene>
<evidence type="ECO:0000313" key="3">
    <source>
        <dbReference type="EMBL" id="KAK9266704.1"/>
    </source>
</evidence>
<keyword evidence="1" id="KW-0540">Nuclease</keyword>
<evidence type="ECO:0000313" key="4">
    <source>
        <dbReference type="Proteomes" id="UP001415857"/>
    </source>
</evidence>
<organism evidence="3 4">
    <name type="scientific">Liquidambar formosana</name>
    <name type="common">Formosan gum</name>
    <dbReference type="NCBI Taxonomy" id="63359"/>
    <lineage>
        <taxon>Eukaryota</taxon>
        <taxon>Viridiplantae</taxon>
        <taxon>Streptophyta</taxon>
        <taxon>Embryophyta</taxon>
        <taxon>Tracheophyta</taxon>
        <taxon>Spermatophyta</taxon>
        <taxon>Magnoliopsida</taxon>
        <taxon>eudicotyledons</taxon>
        <taxon>Gunneridae</taxon>
        <taxon>Pentapetalae</taxon>
        <taxon>Saxifragales</taxon>
        <taxon>Altingiaceae</taxon>
        <taxon>Liquidambar</taxon>
    </lineage>
</organism>
<dbReference type="GO" id="GO:0008408">
    <property type="term" value="F:3'-5' exonuclease activity"/>
    <property type="evidence" value="ECO:0007669"/>
    <property type="project" value="TreeGrafter"/>
</dbReference>
<dbReference type="Gene3D" id="3.30.420.10">
    <property type="entry name" value="Ribonuclease H-like superfamily/Ribonuclease H"/>
    <property type="match status" value="1"/>
</dbReference>
<dbReference type="PANTHER" id="PTHR13620:SF80">
    <property type="entry name" value="3'-5' EXONUCLEASE DOMAIN-CONTAINING PROTEIN"/>
    <property type="match status" value="1"/>
</dbReference>
<dbReference type="AlphaFoldDB" id="A0AAP0N8U6"/>
<reference evidence="3 4" key="1">
    <citation type="journal article" date="2024" name="Plant J.">
        <title>Genome sequences and population genomics reveal climatic adaptation and genomic divergence between two closely related sweetgum species.</title>
        <authorList>
            <person name="Xu W.Q."/>
            <person name="Ren C.Q."/>
            <person name="Zhang X.Y."/>
            <person name="Comes H.P."/>
            <person name="Liu X.H."/>
            <person name="Li Y.G."/>
            <person name="Kettle C.J."/>
            <person name="Jalonen R."/>
            <person name="Gaisberger H."/>
            <person name="Ma Y.Z."/>
            <person name="Qiu Y.X."/>
        </authorList>
    </citation>
    <scope>NUCLEOTIDE SEQUENCE [LARGE SCALE GENOMIC DNA]</scope>
    <source>
        <strain evidence="3">Hangzhou</strain>
    </source>
</reference>
<dbReference type="GO" id="GO:0003676">
    <property type="term" value="F:nucleic acid binding"/>
    <property type="evidence" value="ECO:0007669"/>
    <property type="project" value="InterPro"/>
</dbReference>
<evidence type="ECO:0000256" key="2">
    <source>
        <dbReference type="ARBA" id="ARBA00022801"/>
    </source>
</evidence>
<dbReference type="InterPro" id="IPR012337">
    <property type="entry name" value="RNaseH-like_sf"/>
</dbReference>
<keyword evidence="4" id="KW-1185">Reference proteome</keyword>
<dbReference type="GO" id="GO:0005634">
    <property type="term" value="C:nucleus"/>
    <property type="evidence" value="ECO:0007669"/>
    <property type="project" value="TreeGrafter"/>
</dbReference>
<sequence>MEITVEALKTLDWNWSYDDYTVYVEDHRILTIATECEWTGSKWMKDVLKSHRTKHGNVLVGLCVGRQNSDSPKRGSRDSPYELLQVCVGSQCLLYHLDDPYDYLVPKFLNEFFSDPRVVVVAVDMVSVARKLKIDFEIKIKNPMDLGSLAIKKLQRHDLDLGRYDVDRLAKVVLGKHMDVVRPEKKVRWFDKHWYSQYERMLTDEKVKFATVDAYLCFLIGSELLDMIDVSPSTANKNKNTNTNRKNKKKK</sequence>
<dbReference type="InterPro" id="IPR051132">
    <property type="entry name" value="3-5_Exonuclease_domain"/>
</dbReference>